<dbReference type="RefSeq" id="WP_394843171.1">
    <property type="nucleotide sequence ID" value="NZ_CP089982.1"/>
</dbReference>
<organism evidence="3 4">
    <name type="scientific">Pendulispora brunnea</name>
    <dbReference type="NCBI Taxonomy" id="2905690"/>
    <lineage>
        <taxon>Bacteria</taxon>
        <taxon>Pseudomonadati</taxon>
        <taxon>Myxococcota</taxon>
        <taxon>Myxococcia</taxon>
        <taxon>Myxococcales</taxon>
        <taxon>Sorangiineae</taxon>
        <taxon>Pendulisporaceae</taxon>
        <taxon>Pendulispora</taxon>
    </lineage>
</organism>
<keyword evidence="4" id="KW-1185">Reference proteome</keyword>
<feature type="region of interest" description="Disordered" evidence="1">
    <location>
        <begin position="21"/>
        <end position="76"/>
    </location>
</feature>
<evidence type="ECO:0000313" key="3">
    <source>
        <dbReference type="EMBL" id="WXA92568.1"/>
    </source>
</evidence>
<sequence length="425" mass="42945">MKSASISLGFVLIALGACSSGQAAPSSDRNNVSPSDAADASDGGAVHDAGDGGAVHDADDGGSAPDAGGNAAPLGQVGAATDGTQAFFVWTGGVQAGVHGARIAEDGTILGRVTLASDTTAYQNVAAAGYDGQHFLVAWLNGRPGYWTLSLHGSRVSRQGQSLDSQPIVIGSPGSGLIDDLHVGTRVVVAGGAGFFDVGWANGSYGNVRVDGSGSVGPATEYRPPDGIQEQFPAAISLNGSLVTLCAFAGAPPRPGGPPTNPEVRVGDCHSYPDQANPNGGYSSSSVPALAYGGNTLAQVWSYQDKYQSSMIAVQGRIGEHPFSIGGSARDVEVGFDGTYFHVVWLTNQYNASALMEQRIRVDGSLVDSPVTLEPSTSHVADGISVACPGTTCMVGFHDDAGIGVIRLAGAGPGPTERIALAPAP</sequence>
<feature type="compositionally biased region" description="Basic and acidic residues" evidence="1">
    <location>
        <begin position="48"/>
        <end position="59"/>
    </location>
</feature>
<evidence type="ECO:0000256" key="2">
    <source>
        <dbReference type="SAM" id="SignalP"/>
    </source>
</evidence>
<evidence type="ECO:0000256" key="1">
    <source>
        <dbReference type="SAM" id="MobiDB-lite"/>
    </source>
</evidence>
<dbReference type="Proteomes" id="UP001379533">
    <property type="component" value="Chromosome"/>
</dbReference>
<proteinExistence type="predicted"/>
<feature type="compositionally biased region" description="Polar residues" evidence="1">
    <location>
        <begin position="21"/>
        <end position="34"/>
    </location>
</feature>
<accession>A0ABZ2K1F8</accession>
<reference evidence="3 4" key="1">
    <citation type="submission" date="2021-12" db="EMBL/GenBank/DDBJ databases">
        <title>Discovery of the Pendulisporaceae a myxobacterial family with distinct sporulation behavior and unique specialized metabolism.</title>
        <authorList>
            <person name="Garcia R."/>
            <person name="Popoff A."/>
            <person name="Bader C.D."/>
            <person name="Loehr J."/>
            <person name="Walesch S."/>
            <person name="Walt C."/>
            <person name="Boldt J."/>
            <person name="Bunk B."/>
            <person name="Haeckl F.J.F.P.J."/>
            <person name="Gunesch A.P."/>
            <person name="Birkelbach J."/>
            <person name="Nuebel U."/>
            <person name="Pietschmann T."/>
            <person name="Bach T."/>
            <person name="Mueller R."/>
        </authorList>
    </citation>
    <scope>NUCLEOTIDE SEQUENCE [LARGE SCALE GENOMIC DNA]</scope>
    <source>
        <strain evidence="3 4">MSr12523</strain>
    </source>
</reference>
<feature type="compositionally biased region" description="Low complexity" evidence="1">
    <location>
        <begin position="61"/>
        <end position="72"/>
    </location>
</feature>
<name>A0ABZ2K1F8_9BACT</name>
<protein>
    <submittedName>
        <fullName evidence="3">Uncharacterized protein</fullName>
    </submittedName>
</protein>
<keyword evidence="2" id="KW-0732">Signal</keyword>
<gene>
    <name evidence="3" type="ORF">LZC95_39740</name>
</gene>
<evidence type="ECO:0000313" key="4">
    <source>
        <dbReference type="Proteomes" id="UP001379533"/>
    </source>
</evidence>
<feature type="signal peptide" evidence="2">
    <location>
        <begin position="1"/>
        <end position="23"/>
    </location>
</feature>
<feature type="compositionally biased region" description="Low complexity" evidence="1">
    <location>
        <begin position="36"/>
        <end position="47"/>
    </location>
</feature>
<feature type="chain" id="PRO_5045820763" evidence="2">
    <location>
        <begin position="24"/>
        <end position="425"/>
    </location>
</feature>
<dbReference type="PROSITE" id="PS51257">
    <property type="entry name" value="PROKAR_LIPOPROTEIN"/>
    <property type="match status" value="1"/>
</dbReference>
<dbReference type="EMBL" id="CP089982">
    <property type="protein sequence ID" value="WXA92568.1"/>
    <property type="molecule type" value="Genomic_DNA"/>
</dbReference>